<dbReference type="WBParaSite" id="SSLN_0000772901-mRNA-1">
    <property type="protein sequence ID" value="SSLN_0000772901-mRNA-1"/>
    <property type="gene ID" value="SSLN_0000772901"/>
</dbReference>
<gene>
    <name evidence="2" type="ORF">SSLN_LOCUS7451</name>
</gene>
<dbReference type="STRING" id="70667.A0A183STA3"/>
<accession>A0A183STA3</accession>
<dbReference type="EMBL" id="UYSU01034147">
    <property type="protein sequence ID" value="VDL93836.1"/>
    <property type="molecule type" value="Genomic_DNA"/>
</dbReference>
<feature type="region of interest" description="Disordered" evidence="1">
    <location>
        <begin position="1"/>
        <end position="100"/>
    </location>
</feature>
<proteinExistence type="predicted"/>
<evidence type="ECO:0000313" key="4">
    <source>
        <dbReference type="WBParaSite" id="SSLN_0000772901-mRNA-1"/>
    </source>
</evidence>
<reference evidence="4" key="1">
    <citation type="submission" date="2016-06" db="UniProtKB">
        <authorList>
            <consortium name="WormBaseParasite"/>
        </authorList>
    </citation>
    <scope>IDENTIFICATION</scope>
</reference>
<dbReference type="Proteomes" id="UP000275846">
    <property type="component" value="Unassembled WGS sequence"/>
</dbReference>
<feature type="compositionally biased region" description="Pro residues" evidence="1">
    <location>
        <begin position="1"/>
        <end position="37"/>
    </location>
</feature>
<evidence type="ECO:0000313" key="3">
    <source>
        <dbReference type="Proteomes" id="UP000275846"/>
    </source>
</evidence>
<reference evidence="2 3" key="2">
    <citation type="submission" date="2018-11" db="EMBL/GenBank/DDBJ databases">
        <authorList>
            <consortium name="Pathogen Informatics"/>
        </authorList>
    </citation>
    <scope>NUCLEOTIDE SEQUENCE [LARGE SCALE GENOMIC DNA]</scope>
    <source>
        <strain evidence="2 3">NST_G2</strain>
    </source>
</reference>
<organism evidence="4">
    <name type="scientific">Schistocephalus solidus</name>
    <name type="common">Tapeworm</name>
    <dbReference type="NCBI Taxonomy" id="70667"/>
    <lineage>
        <taxon>Eukaryota</taxon>
        <taxon>Metazoa</taxon>
        <taxon>Spiralia</taxon>
        <taxon>Lophotrochozoa</taxon>
        <taxon>Platyhelminthes</taxon>
        <taxon>Cestoda</taxon>
        <taxon>Eucestoda</taxon>
        <taxon>Diphyllobothriidea</taxon>
        <taxon>Diphyllobothriidae</taxon>
        <taxon>Schistocephalus</taxon>
    </lineage>
</organism>
<evidence type="ECO:0000256" key="1">
    <source>
        <dbReference type="SAM" id="MobiDB-lite"/>
    </source>
</evidence>
<feature type="compositionally biased region" description="Polar residues" evidence="1">
    <location>
        <begin position="59"/>
        <end position="75"/>
    </location>
</feature>
<name>A0A183STA3_SCHSO</name>
<sequence length="131" mass="13323">PPPPPPPGRAAPPPPPGRTPPPPPGRAAPPPPPPPPATASGGQTPVPAPRGHPIGGGLPTTTAPVDLQSEIQNFNKGFLKKVEDHPQPVNPVSSGDGHKDMLAASLSQALNSLLASRRAYLSDDSSEDSDF</sequence>
<dbReference type="AlphaFoldDB" id="A0A183STA3"/>
<evidence type="ECO:0000313" key="2">
    <source>
        <dbReference type="EMBL" id="VDL93836.1"/>
    </source>
</evidence>
<keyword evidence="3" id="KW-1185">Reference proteome</keyword>
<protein>
    <submittedName>
        <fullName evidence="4">WH2 domain-containing protein</fullName>
    </submittedName>
</protein>